<gene>
    <name evidence="1" type="ORF">Zmor_007858</name>
</gene>
<name>A0AA38IZW8_9CUCU</name>
<organism evidence="1 2">
    <name type="scientific">Zophobas morio</name>
    <dbReference type="NCBI Taxonomy" id="2755281"/>
    <lineage>
        <taxon>Eukaryota</taxon>
        <taxon>Metazoa</taxon>
        <taxon>Ecdysozoa</taxon>
        <taxon>Arthropoda</taxon>
        <taxon>Hexapoda</taxon>
        <taxon>Insecta</taxon>
        <taxon>Pterygota</taxon>
        <taxon>Neoptera</taxon>
        <taxon>Endopterygota</taxon>
        <taxon>Coleoptera</taxon>
        <taxon>Polyphaga</taxon>
        <taxon>Cucujiformia</taxon>
        <taxon>Tenebrionidae</taxon>
        <taxon>Zophobas</taxon>
    </lineage>
</organism>
<dbReference type="EMBL" id="JALNTZ010000002">
    <property type="protein sequence ID" value="KAJ3663611.1"/>
    <property type="molecule type" value="Genomic_DNA"/>
</dbReference>
<sequence>MATLNLLMYLDKLERRRQALSSLICICWHVGRSFRSITSRLFPGRIARIKFGVADFKQRLSKFVAAVGVYPFLLFDKERLDAVFRTIAYIDRSKSGSGEIRS</sequence>
<proteinExistence type="predicted"/>
<protein>
    <submittedName>
        <fullName evidence="1">Uncharacterized protein</fullName>
    </submittedName>
</protein>
<dbReference type="Proteomes" id="UP001168821">
    <property type="component" value="Unassembled WGS sequence"/>
</dbReference>
<evidence type="ECO:0000313" key="1">
    <source>
        <dbReference type="EMBL" id="KAJ3663611.1"/>
    </source>
</evidence>
<accession>A0AA38IZW8</accession>
<reference evidence="1" key="1">
    <citation type="journal article" date="2023" name="G3 (Bethesda)">
        <title>Whole genome assemblies of Zophobas morio and Tenebrio molitor.</title>
        <authorList>
            <person name="Kaur S."/>
            <person name="Stinson S.A."/>
            <person name="diCenzo G.C."/>
        </authorList>
    </citation>
    <scope>NUCLEOTIDE SEQUENCE</scope>
    <source>
        <strain evidence="1">QUZm001</strain>
    </source>
</reference>
<evidence type="ECO:0000313" key="2">
    <source>
        <dbReference type="Proteomes" id="UP001168821"/>
    </source>
</evidence>
<comment type="caution">
    <text evidence="1">The sequence shown here is derived from an EMBL/GenBank/DDBJ whole genome shotgun (WGS) entry which is preliminary data.</text>
</comment>
<dbReference type="AlphaFoldDB" id="A0AA38IZW8"/>
<keyword evidence="2" id="KW-1185">Reference proteome</keyword>